<dbReference type="PROSITE" id="PS51384">
    <property type="entry name" value="FAD_FR"/>
    <property type="match status" value="1"/>
</dbReference>
<dbReference type="InterPro" id="IPR017927">
    <property type="entry name" value="FAD-bd_FR_type"/>
</dbReference>
<dbReference type="SUPFAM" id="SSF52343">
    <property type="entry name" value="Ferredoxin reductase-like, C-terminal NADP-linked domain"/>
    <property type="match status" value="1"/>
</dbReference>
<dbReference type="Gene3D" id="3.50.50.60">
    <property type="entry name" value="FAD/NAD(P)-binding domain"/>
    <property type="match status" value="2"/>
</dbReference>
<dbReference type="PANTHER" id="PTHR42783">
    <property type="entry name" value="GLUTAMATE SYNTHASE [NADPH] SMALL CHAIN"/>
    <property type="match status" value="1"/>
</dbReference>
<dbReference type="Pfam" id="PF10418">
    <property type="entry name" value="DHODB_Fe-S_bind"/>
    <property type="match status" value="1"/>
</dbReference>
<sequence length="757" mass="81790">MPNTILEKEQLIPDQTSKLVIDAPEIAAKARPGNFVILRVDPRGERIPLTIADADKEKGTITIVYLVLGKTTAMLEDLQVGDAILDLCGPLGKATDIEQEGTVVCVGGGTGIAAMHHIAKGHHEAGNKVVAIIGARTKDLLLFEDELMRFADEVLVSTDDGSYGHKGLVTELLEDRLQSDKSVFEVVAVGPVPMMAAVSKVTEKYDVKTTVSLNSIMVDGIGMCGACRVTVGGETKFACVDGPEFDGHKVDFVELGNRLRYFKSLECVSYDDFKECKCAEKEGKKKKAKKPAQPRVPMPHQPPEQRITNFDEVALGYSMDMAVTEAARCLQCKKPQCVKGCPVEVNIPDFIAALVQRDVEKAYKVIKGTNSLPAVCGRVCPQESQCEGSCILGVKAEPVAIGRLERFVADEFFHRDACDLISDKPECPLIDEEKKVACIGSGPSSLTVAGYMASRGCKVTVFEALHELGGVLVYGIPEFRLPKNKIVGKEVNALNDLQVEFKTNAVAGKTFSLQELFDQGYKSVFIGVGAGLPKFLNIPGENLSGVFSANEYLTRINLGRAYSFPDFDTPIVRGKKVTVYGGGNVAMDAARTAVRLGAESVHIVYRRTQDAMPARKEEVDHAVEEGVIMECLASPLEFKPGEDGNLGSVRLQRMELGEPDDSGRRRPVAIEGDIYELPTDLAVIAVGTRSNPVLLESEPDLKLNKWGYIEVDEETGETSMPNVFAGGDIVTGAATVILAMGAGRTAAKEMAKRLGCE</sequence>
<dbReference type="Pfam" id="PF14691">
    <property type="entry name" value="Fer4_20"/>
    <property type="match status" value="1"/>
</dbReference>
<organism evidence="2 3">
    <name type="scientific">Oceanidesulfovibrio marinus</name>
    <dbReference type="NCBI Taxonomy" id="370038"/>
    <lineage>
        <taxon>Bacteria</taxon>
        <taxon>Pseudomonadati</taxon>
        <taxon>Thermodesulfobacteriota</taxon>
        <taxon>Desulfovibrionia</taxon>
        <taxon>Desulfovibrionales</taxon>
        <taxon>Desulfovibrionaceae</taxon>
        <taxon>Oceanidesulfovibrio</taxon>
    </lineage>
</organism>
<dbReference type="EC" id="1.4.1.13" evidence="2"/>
<dbReference type="InterPro" id="IPR006004">
    <property type="entry name" value="SudA-like"/>
</dbReference>
<dbReference type="PRINTS" id="PR00419">
    <property type="entry name" value="ADXRDTASE"/>
</dbReference>
<dbReference type="SUPFAM" id="SSF63380">
    <property type="entry name" value="Riboflavin synthase domain-like"/>
    <property type="match status" value="1"/>
</dbReference>
<dbReference type="InterPro" id="IPR039261">
    <property type="entry name" value="FNR_nucleotide-bd"/>
</dbReference>
<reference evidence="2 3" key="1">
    <citation type="submission" date="2019-04" db="EMBL/GenBank/DDBJ databases">
        <title>Isolation and culture of sulfate reducing bacteria from the cold seep of the South China Sea.</title>
        <authorList>
            <person name="Sun C."/>
            <person name="Liu R."/>
        </authorList>
    </citation>
    <scope>NUCLEOTIDE SEQUENCE [LARGE SCALE GENOMIC DNA]</scope>
    <source>
        <strain evidence="2 3">CS1</strain>
    </source>
</reference>
<name>A0ABX6NG49_9BACT</name>
<dbReference type="InterPro" id="IPR036188">
    <property type="entry name" value="FAD/NAD-bd_sf"/>
</dbReference>
<dbReference type="PANTHER" id="PTHR42783:SF3">
    <property type="entry name" value="GLUTAMATE SYNTHASE [NADPH] SMALL CHAIN-RELATED"/>
    <property type="match status" value="1"/>
</dbReference>
<proteinExistence type="predicted"/>
<dbReference type="NCBIfam" id="NF004862">
    <property type="entry name" value="PRK06222.1"/>
    <property type="match status" value="1"/>
</dbReference>
<dbReference type="CDD" id="cd06219">
    <property type="entry name" value="DHOD_e_trans_like1"/>
    <property type="match status" value="1"/>
</dbReference>
<evidence type="ECO:0000313" key="2">
    <source>
        <dbReference type="EMBL" id="QJT09601.1"/>
    </source>
</evidence>
<dbReference type="InterPro" id="IPR017938">
    <property type="entry name" value="Riboflavin_synthase-like_b-brl"/>
</dbReference>
<dbReference type="GO" id="GO:0004355">
    <property type="term" value="F:glutamate synthase (NADPH) activity"/>
    <property type="evidence" value="ECO:0007669"/>
    <property type="project" value="UniProtKB-EC"/>
</dbReference>
<keyword evidence="3" id="KW-1185">Reference proteome</keyword>
<dbReference type="InterPro" id="IPR019480">
    <property type="entry name" value="Dihydroorotate_DH_Fe-S-bd"/>
</dbReference>
<dbReference type="EMBL" id="CP039543">
    <property type="protein sequence ID" value="QJT09601.1"/>
    <property type="molecule type" value="Genomic_DNA"/>
</dbReference>
<keyword evidence="2" id="KW-0560">Oxidoreductase</keyword>
<dbReference type="InterPro" id="IPR009051">
    <property type="entry name" value="Helical_ferredxn"/>
</dbReference>
<feature type="domain" description="FAD-binding FR-type" evidence="1">
    <location>
        <begin position="1"/>
        <end position="97"/>
    </location>
</feature>
<dbReference type="InterPro" id="IPR028261">
    <property type="entry name" value="DPD_II"/>
</dbReference>
<dbReference type="SUPFAM" id="SSF46548">
    <property type="entry name" value="alpha-helical ferredoxin"/>
    <property type="match status" value="1"/>
</dbReference>
<dbReference type="SUPFAM" id="SSF51971">
    <property type="entry name" value="Nucleotide-binding domain"/>
    <property type="match status" value="2"/>
</dbReference>
<gene>
    <name evidence="2" type="primary">gltA</name>
    <name evidence="2" type="ORF">E8L03_11935</name>
</gene>
<dbReference type="Gene3D" id="3.40.50.80">
    <property type="entry name" value="Nucleotide-binding domain of ferredoxin-NADP reductase (FNR) module"/>
    <property type="match status" value="1"/>
</dbReference>
<evidence type="ECO:0000313" key="3">
    <source>
        <dbReference type="Proteomes" id="UP000503251"/>
    </source>
</evidence>
<dbReference type="NCBIfam" id="TIGR01316">
    <property type="entry name" value="gltA"/>
    <property type="match status" value="1"/>
</dbReference>
<protein>
    <submittedName>
        <fullName evidence="2">NADPH-dependent glutamate synthase</fullName>
        <ecNumber evidence="2">1.4.1.13</ecNumber>
    </submittedName>
</protein>
<dbReference type="Gene3D" id="1.10.1060.10">
    <property type="entry name" value="Alpha-helical ferredoxin"/>
    <property type="match status" value="1"/>
</dbReference>
<dbReference type="Pfam" id="PF07992">
    <property type="entry name" value="Pyr_redox_2"/>
    <property type="match status" value="1"/>
</dbReference>
<dbReference type="Gene3D" id="2.40.30.10">
    <property type="entry name" value="Translation factors"/>
    <property type="match status" value="1"/>
</dbReference>
<dbReference type="InterPro" id="IPR001433">
    <property type="entry name" value="OxRdtase_FAD/NAD-bd"/>
</dbReference>
<dbReference type="Proteomes" id="UP000503251">
    <property type="component" value="Chromosome"/>
</dbReference>
<evidence type="ECO:0000259" key="1">
    <source>
        <dbReference type="PROSITE" id="PS51384"/>
    </source>
</evidence>
<accession>A0ABX6NG49</accession>
<dbReference type="Pfam" id="PF00175">
    <property type="entry name" value="NAD_binding_1"/>
    <property type="match status" value="1"/>
</dbReference>
<dbReference type="InterPro" id="IPR023753">
    <property type="entry name" value="FAD/NAD-binding_dom"/>
</dbReference>